<accession>A0A1L7CHQ7</accession>
<dbReference type="STRING" id="1431546.CAQU_09735"/>
<name>A0A1L7CHQ7_9CORY</name>
<dbReference type="InterPro" id="IPR051313">
    <property type="entry name" value="Bact_iron-sidero_bind"/>
</dbReference>
<dbReference type="PANTHER" id="PTHR30532">
    <property type="entry name" value="IRON III DICITRATE-BINDING PERIPLASMIC PROTEIN"/>
    <property type="match status" value="1"/>
</dbReference>
<dbReference type="InterPro" id="IPR002491">
    <property type="entry name" value="ABC_transptr_periplasmic_BD"/>
</dbReference>
<evidence type="ECO:0000259" key="6">
    <source>
        <dbReference type="PROSITE" id="PS50983"/>
    </source>
</evidence>
<evidence type="ECO:0000256" key="4">
    <source>
        <dbReference type="ARBA" id="ARBA00022729"/>
    </source>
</evidence>
<keyword evidence="4 5" id="KW-0732">Signal</keyword>
<dbReference type="PROSITE" id="PS50983">
    <property type="entry name" value="FE_B12_PBP"/>
    <property type="match status" value="1"/>
</dbReference>
<dbReference type="Proteomes" id="UP000185478">
    <property type="component" value="Chromosome"/>
</dbReference>
<dbReference type="EMBL" id="CP009245">
    <property type="protein sequence ID" value="APT85303.1"/>
    <property type="molecule type" value="Genomic_DNA"/>
</dbReference>
<dbReference type="SUPFAM" id="SSF53807">
    <property type="entry name" value="Helical backbone' metal receptor"/>
    <property type="match status" value="1"/>
</dbReference>
<proteinExistence type="inferred from homology"/>
<feature type="chain" id="PRO_5038533900" evidence="5">
    <location>
        <begin position="33"/>
        <end position="334"/>
    </location>
</feature>
<comment type="subcellular location">
    <subcellularLocation>
        <location evidence="1">Cell envelope</location>
    </subcellularLocation>
</comment>
<dbReference type="NCBIfam" id="TIGR01409">
    <property type="entry name" value="TAT_signal_seq"/>
    <property type="match status" value="1"/>
</dbReference>
<dbReference type="Pfam" id="PF01497">
    <property type="entry name" value="Peripla_BP_2"/>
    <property type="match status" value="1"/>
</dbReference>
<dbReference type="RefSeq" id="WP_075727209.1">
    <property type="nucleotide sequence ID" value="NZ_CP009245.1"/>
</dbReference>
<sequence length="334" mass="35074">MSRQISRRNFLTAATITLGAAGLAACGNSSSANNPLAGPTREVQDIEGNTVTVPAHPERIVALSEPALDGLLALDITPVGCVAGRGQRTVAPYLPEKARDIELLGSVSQINFEAVGAAQPDLILVDGTSINNNKPALDALSAIAPVVYLGYAGGDWRINFRNLAAAVDKVDEGEAVMAAYDEEVAAAREHLGKYDEDTFSIVRWEGNSAALILNDLPPGQALKDLGLKRPPSQDRMGRGHSEPVSNENLKDIDADYMFFGTLGGSSIANPDAGGSVDIEAAEQAIASAVQVPGFTDLIAFQDGHIIPVDGSVWTSTGGPLLMRRIVHDVNNSLD</sequence>
<evidence type="ECO:0000256" key="2">
    <source>
        <dbReference type="ARBA" id="ARBA00008814"/>
    </source>
</evidence>
<evidence type="ECO:0000256" key="1">
    <source>
        <dbReference type="ARBA" id="ARBA00004196"/>
    </source>
</evidence>
<gene>
    <name evidence="7" type="ORF">CAQU_09735</name>
</gene>
<keyword evidence="3" id="KW-0813">Transport</keyword>
<comment type="similarity">
    <text evidence="2">Belongs to the bacterial solute-binding protein 8 family.</text>
</comment>
<dbReference type="InterPro" id="IPR019546">
    <property type="entry name" value="TAT_signal_bac_arc"/>
</dbReference>
<evidence type="ECO:0000256" key="5">
    <source>
        <dbReference type="SAM" id="SignalP"/>
    </source>
</evidence>
<dbReference type="OrthoDB" id="9793175at2"/>
<dbReference type="GO" id="GO:1901678">
    <property type="term" value="P:iron coordination entity transport"/>
    <property type="evidence" value="ECO:0007669"/>
    <property type="project" value="UniProtKB-ARBA"/>
</dbReference>
<feature type="domain" description="Fe/B12 periplasmic-binding" evidence="6">
    <location>
        <begin position="59"/>
        <end position="334"/>
    </location>
</feature>
<dbReference type="GO" id="GO:0030288">
    <property type="term" value="C:outer membrane-bounded periplasmic space"/>
    <property type="evidence" value="ECO:0007669"/>
    <property type="project" value="TreeGrafter"/>
</dbReference>
<dbReference type="KEGG" id="caqu:CAQU_09735"/>
<dbReference type="Gene3D" id="3.40.50.1980">
    <property type="entry name" value="Nitrogenase molybdenum iron protein domain"/>
    <property type="match status" value="2"/>
</dbReference>
<evidence type="ECO:0000256" key="3">
    <source>
        <dbReference type="ARBA" id="ARBA00022448"/>
    </source>
</evidence>
<dbReference type="PROSITE" id="PS51257">
    <property type="entry name" value="PROKAR_LIPOPROTEIN"/>
    <property type="match status" value="1"/>
</dbReference>
<dbReference type="CDD" id="cd01146">
    <property type="entry name" value="FhuD"/>
    <property type="match status" value="1"/>
</dbReference>
<dbReference type="PANTHER" id="PTHR30532:SF25">
    <property type="entry name" value="IRON(III) DICITRATE-BINDING PERIPLASMIC PROTEIN"/>
    <property type="match status" value="1"/>
</dbReference>
<evidence type="ECO:0000313" key="8">
    <source>
        <dbReference type="Proteomes" id="UP000185478"/>
    </source>
</evidence>
<feature type="signal peptide" evidence="5">
    <location>
        <begin position="1"/>
        <end position="32"/>
    </location>
</feature>
<reference evidence="7 8" key="1">
    <citation type="submission" date="2014-08" db="EMBL/GenBank/DDBJ databases">
        <title>Complete genome sequence of Corynebacterium aquilae S-613T(T) (=DSM 44791(T)), isolated from the choana of a healthy golden eagle.</title>
        <authorList>
            <person name="Ruckert C."/>
            <person name="Albersmeier A."/>
            <person name="Winkler A."/>
            <person name="Kalinowski J."/>
        </authorList>
    </citation>
    <scope>NUCLEOTIDE SEQUENCE [LARGE SCALE GENOMIC DNA]</scope>
    <source>
        <strain evidence="7 8">S-613</strain>
    </source>
</reference>
<dbReference type="PROSITE" id="PS51318">
    <property type="entry name" value="TAT"/>
    <property type="match status" value="1"/>
</dbReference>
<protein>
    <submittedName>
        <fullName evidence="7">Iron siderophore ABC transporter substrate-binding protein</fullName>
    </submittedName>
</protein>
<keyword evidence="8" id="KW-1185">Reference proteome</keyword>
<dbReference type="InterPro" id="IPR006311">
    <property type="entry name" value="TAT_signal"/>
</dbReference>
<dbReference type="AlphaFoldDB" id="A0A1L7CHQ7"/>
<evidence type="ECO:0000313" key="7">
    <source>
        <dbReference type="EMBL" id="APT85303.1"/>
    </source>
</evidence>
<organism evidence="7 8">
    <name type="scientific">Corynebacterium aquilae DSM 44791</name>
    <dbReference type="NCBI Taxonomy" id="1431546"/>
    <lineage>
        <taxon>Bacteria</taxon>
        <taxon>Bacillati</taxon>
        <taxon>Actinomycetota</taxon>
        <taxon>Actinomycetes</taxon>
        <taxon>Mycobacteriales</taxon>
        <taxon>Corynebacteriaceae</taxon>
        <taxon>Corynebacterium</taxon>
    </lineage>
</organism>